<dbReference type="RefSeq" id="WP_014415496.1">
    <property type="nucleotide sequence ID" value="NC_017059.1"/>
</dbReference>
<dbReference type="PATRIC" id="fig|1150469.3.peg.2514"/>
<keyword evidence="1" id="KW-0472">Membrane</keyword>
<dbReference type="EMBL" id="HE663493">
    <property type="protein sequence ID" value="CCG08862.1"/>
    <property type="molecule type" value="Genomic_DNA"/>
</dbReference>
<dbReference type="CDD" id="cd00158">
    <property type="entry name" value="RHOD"/>
    <property type="match status" value="1"/>
</dbReference>
<evidence type="ECO:0000313" key="3">
    <source>
        <dbReference type="EMBL" id="CCG08862.1"/>
    </source>
</evidence>
<protein>
    <submittedName>
        <fullName evidence="3">Rhodanese-like protein</fullName>
    </submittedName>
</protein>
<feature type="domain" description="Rhodanese" evidence="2">
    <location>
        <begin position="49"/>
        <end position="145"/>
    </location>
</feature>
<dbReference type="HOGENOM" id="CLU_089574_1_4_5"/>
<dbReference type="PANTHER" id="PTHR43031:SF1">
    <property type="entry name" value="PYRIDINE NUCLEOTIDE-DISULPHIDE OXIDOREDUCTASE"/>
    <property type="match status" value="1"/>
</dbReference>
<dbReference type="PROSITE" id="PS50206">
    <property type="entry name" value="RHODANESE_3"/>
    <property type="match status" value="1"/>
</dbReference>
<accession>H6SLJ7</accession>
<proteinExistence type="predicted"/>
<keyword evidence="1" id="KW-0812">Transmembrane</keyword>
<name>H6SLJ7_PARPM</name>
<gene>
    <name evidence="3" type="ORF">RSPPHO_02236</name>
</gene>
<dbReference type="InterPro" id="IPR001763">
    <property type="entry name" value="Rhodanese-like_dom"/>
</dbReference>
<dbReference type="InterPro" id="IPR050229">
    <property type="entry name" value="GlpE_sulfurtransferase"/>
</dbReference>
<dbReference type="eggNOG" id="COG0607">
    <property type="taxonomic scope" value="Bacteria"/>
</dbReference>
<dbReference type="Proteomes" id="UP000033220">
    <property type="component" value="Chromosome DSM 122"/>
</dbReference>
<organism evidence="3 4">
    <name type="scientific">Pararhodospirillum photometricum DSM 122</name>
    <dbReference type="NCBI Taxonomy" id="1150469"/>
    <lineage>
        <taxon>Bacteria</taxon>
        <taxon>Pseudomonadati</taxon>
        <taxon>Pseudomonadota</taxon>
        <taxon>Alphaproteobacteria</taxon>
        <taxon>Rhodospirillales</taxon>
        <taxon>Rhodospirillaceae</taxon>
        <taxon>Pararhodospirillum</taxon>
    </lineage>
</organism>
<dbReference type="PANTHER" id="PTHR43031">
    <property type="entry name" value="FAD-DEPENDENT OXIDOREDUCTASE"/>
    <property type="match status" value="1"/>
</dbReference>
<dbReference type="AlphaFoldDB" id="H6SLJ7"/>
<keyword evidence="4" id="KW-1185">Reference proteome</keyword>
<sequence length="145" mass="15768">MDKLNISWELLIPVAVGMVALLVIRVLPRMMGGGVPFVEPALVESWRNGGDDLLIIDVRNPDEYAGGHVPGALSMPIVDLQTRLLHLRASGELDDLRNTPVYLICASDARAAAGARMFKKAGFQRLAVIAGGLKRWQREGLPVET</sequence>
<dbReference type="SMART" id="SM00450">
    <property type="entry name" value="RHOD"/>
    <property type="match status" value="1"/>
</dbReference>
<dbReference type="OrthoDB" id="9802991at2"/>
<dbReference type="InterPro" id="IPR036873">
    <property type="entry name" value="Rhodanese-like_dom_sf"/>
</dbReference>
<dbReference type="Gene3D" id="3.40.250.10">
    <property type="entry name" value="Rhodanese-like domain"/>
    <property type="match status" value="1"/>
</dbReference>
<evidence type="ECO:0000259" key="2">
    <source>
        <dbReference type="PROSITE" id="PS50206"/>
    </source>
</evidence>
<dbReference type="STRING" id="1150469.RSPPHO_02236"/>
<evidence type="ECO:0000313" key="4">
    <source>
        <dbReference type="Proteomes" id="UP000033220"/>
    </source>
</evidence>
<dbReference type="Pfam" id="PF00581">
    <property type="entry name" value="Rhodanese"/>
    <property type="match status" value="1"/>
</dbReference>
<evidence type="ECO:0000256" key="1">
    <source>
        <dbReference type="SAM" id="Phobius"/>
    </source>
</evidence>
<reference evidence="3 4" key="1">
    <citation type="submission" date="2012-02" db="EMBL/GenBank/DDBJ databases">
        <title>Shotgun genome sequence of Phaeospirillum photometricum DSM 122.</title>
        <authorList>
            <person name="Duquesne K."/>
            <person name="Sturgis J."/>
        </authorList>
    </citation>
    <scope>NUCLEOTIDE SEQUENCE [LARGE SCALE GENOMIC DNA]</scope>
    <source>
        <strain evidence="4">DSM122</strain>
    </source>
</reference>
<dbReference type="SUPFAM" id="SSF52821">
    <property type="entry name" value="Rhodanese/Cell cycle control phosphatase"/>
    <property type="match status" value="1"/>
</dbReference>
<feature type="transmembrane region" description="Helical" evidence="1">
    <location>
        <begin position="6"/>
        <end position="27"/>
    </location>
</feature>
<keyword evidence="1" id="KW-1133">Transmembrane helix</keyword>
<dbReference type="KEGG" id="rpm:RSPPHO_02236"/>